<dbReference type="InterPro" id="IPR038156">
    <property type="entry name" value="PCS_N_sf"/>
</dbReference>
<evidence type="ECO:0000313" key="7">
    <source>
        <dbReference type="Proteomes" id="UP001497497"/>
    </source>
</evidence>
<dbReference type="GO" id="GO:0016756">
    <property type="term" value="F:glutathione gamma-glutamylcysteinyltransferase activity"/>
    <property type="evidence" value="ECO:0007669"/>
    <property type="project" value="UniProtKB-EC"/>
</dbReference>
<dbReference type="Proteomes" id="UP001497497">
    <property type="component" value="Unassembled WGS sequence"/>
</dbReference>
<evidence type="ECO:0000313" key="6">
    <source>
        <dbReference type="EMBL" id="CAL1534212.1"/>
    </source>
</evidence>
<dbReference type="InterPro" id="IPR038765">
    <property type="entry name" value="Papain-like_cys_pep_sf"/>
</dbReference>
<evidence type="ECO:0000256" key="4">
    <source>
        <dbReference type="ARBA" id="ARBA00022723"/>
    </source>
</evidence>
<keyword evidence="4" id="KW-0479">Metal-binding</keyword>
<sequence length="570" mass="63363">MIAFRQLVFKTSSGKKSKPYVIFKMAVSSTSQLENTAIKPQTLQFYRRPLPSTCIDFASEEGKIIFSEALAAGHMNSFFKLCSQYRTQDEPAYCGLTSLVMALNVLEIDPGRIWKGPWRWYHEEMLDCCTSLQVAREKGINMEQFICLARCNNLAASSMLGSDIHSIDELREEIKSATLRDDVVFVASYSRKTLSQTGDGHFSPIAGYHEGRDLALILDTARFKYPPHWVSVATLLEAMKTKDPETGRSRGYVILSSAKNQPSLLLFRPSCTFTIDKGKGKQCSELTNFAQDWTKGLSSLVGKLLSPKEIVDLALTHLSEMKSRHNLFITVFGLTLPYKKETDHQDNFVIRCPQPVKGDEKVTCIIKNLLNELESLETFKAAKAYFMNKTSEEKSKFLNFIQTDGQCSTLENETRTSSTDSCCTTSCSNNTACWSSLHRKAVDSEPSLKMTGLSADEKASCSSCEGTLTIGPEHAAALFLQVWPHTVASTQVSKCVGAKKGEEKDVVPSDQLSEDLRSPTLGQLLIEFISSDLSRSGGRYVTDEIGTIKVKIREVMRYHSQGIVSCCSNS</sequence>
<dbReference type="GO" id="GO:0098849">
    <property type="term" value="P:cellular detoxification of cadmium ion"/>
    <property type="evidence" value="ECO:0007669"/>
    <property type="project" value="TreeGrafter"/>
</dbReference>
<keyword evidence="3" id="KW-0808">Transferase</keyword>
<accession>A0AAV2HL65</accession>
<reference evidence="6 7" key="1">
    <citation type="submission" date="2024-04" db="EMBL/GenBank/DDBJ databases">
        <authorList>
            <consortium name="Genoscope - CEA"/>
            <person name="William W."/>
        </authorList>
    </citation>
    <scope>NUCLEOTIDE SEQUENCE [LARGE SCALE GENOMIC DNA]</scope>
</reference>
<dbReference type="SUPFAM" id="SSF54001">
    <property type="entry name" value="Cysteine proteinases"/>
    <property type="match status" value="1"/>
</dbReference>
<comment type="caution">
    <text evidence="6">The sequence shown here is derived from an EMBL/GenBank/DDBJ whole genome shotgun (WGS) entry which is preliminary data.</text>
</comment>
<gene>
    <name evidence="6" type="ORF">GSLYS_00008172001</name>
</gene>
<dbReference type="GO" id="GO:0046938">
    <property type="term" value="P:phytochelatin biosynthetic process"/>
    <property type="evidence" value="ECO:0007669"/>
    <property type="project" value="InterPro"/>
</dbReference>
<evidence type="ECO:0000256" key="3">
    <source>
        <dbReference type="ARBA" id="ARBA00022679"/>
    </source>
</evidence>
<dbReference type="EMBL" id="CAXITT010000164">
    <property type="protein sequence ID" value="CAL1534212.1"/>
    <property type="molecule type" value="Genomic_DNA"/>
</dbReference>
<evidence type="ECO:0000256" key="1">
    <source>
        <dbReference type="ARBA" id="ARBA00012468"/>
    </source>
</evidence>
<evidence type="ECO:0000259" key="5">
    <source>
        <dbReference type="PROSITE" id="PS51443"/>
    </source>
</evidence>
<dbReference type="PANTHER" id="PTHR33447:SF2">
    <property type="entry name" value="GLUTATHIONE GAMMA-GLUTAMYLCYSTEINYLTRANSFERASE"/>
    <property type="match status" value="1"/>
</dbReference>
<organism evidence="6 7">
    <name type="scientific">Lymnaea stagnalis</name>
    <name type="common">Great pond snail</name>
    <name type="synonym">Helix stagnalis</name>
    <dbReference type="NCBI Taxonomy" id="6523"/>
    <lineage>
        <taxon>Eukaryota</taxon>
        <taxon>Metazoa</taxon>
        <taxon>Spiralia</taxon>
        <taxon>Lophotrochozoa</taxon>
        <taxon>Mollusca</taxon>
        <taxon>Gastropoda</taxon>
        <taxon>Heterobranchia</taxon>
        <taxon>Euthyneura</taxon>
        <taxon>Panpulmonata</taxon>
        <taxon>Hygrophila</taxon>
        <taxon>Lymnaeoidea</taxon>
        <taxon>Lymnaeidae</taxon>
        <taxon>Lymnaea</taxon>
    </lineage>
</organism>
<name>A0AAV2HL65_LYMST</name>
<keyword evidence="7" id="KW-1185">Reference proteome</keyword>
<dbReference type="GO" id="GO:0046872">
    <property type="term" value="F:metal ion binding"/>
    <property type="evidence" value="ECO:0007669"/>
    <property type="project" value="UniProtKB-KW"/>
</dbReference>
<feature type="domain" description="Peptidase C83" evidence="5">
    <location>
        <begin position="40"/>
        <end position="260"/>
    </location>
</feature>
<dbReference type="PROSITE" id="PS51443">
    <property type="entry name" value="PCS"/>
    <property type="match status" value="1"/>
</dbReference>
<dbReference type="InterPro" id="IPR007719">
    <property type="entry name" value="PCS_N"/>
</dbReference>
<evidence type="ECO:0000256" key="2">
    <source>
        <dbReference type="ARBA" id="ARBA00022539"/>
    </source>
</evidence>
<dbReference type="Gene3D" id="3.90.70.30">
    <property type="entry name" value="Phytochelatin synthase, N-terminal domain"/>
    <property type="match status" value="1"/>
</dbReference>
<keyword evidence="2" id="KW-0104">Cadmium</keyword>
<dbReference type="AlphaFoldDB" id="A0AAV2HL65"/>
<dbReference type="EC" id="2.3.2.15" evidence="1"/>
<dbReference type="FunFam" id="3.90.70.30:FF:000001">
    <property type="entry name" value="Glutathione gamma-glutamylcysteinyltransferase 1"/>
    <property type="match status" value="1"/>
</dbReference>
<protein>
    <recommendedName>
        <fullName evidence="1">glutathione gamma-glutamylcysteinyltransferase</fullName>
        <ecNumber evidence="1">2.3.2.15</ecNumber>
    </recommendedName>
</protein>
<dbReference type="Pfam" id="PF05023">
    <property type="entry name" value="Phytochelatin"/>
    <property type="match status" value="1"/>
</dbReference>
<dbReference type="PANTHER" id="PTHR33447">
    <property type="entry name" value="GLUTATHIONE GAMMA-GLUTAMYLCYSTEINYLTRANSFERASE"/>
    <property type="match status" value="1"/>
</dbReference>
<dbReference type="GO" id="GO:0010273">
    <property type="term" value="P:detoxification of copper ion"/>
    <property type="evidence" value="ECO:0007669"/>
    <property type="project" value="TreeGrafter"/>
</dbReference>
<dbReference type="InterPro" id="IPR040409">
    <property type="entry name" value="PCS-like"/>
</dbReference>
<proteinExistence type="predicted"/>